<name>A0ABM9EMG3_9BACI</name>
<dbReference type="EMBL" id="CALBWS010000003">
    <property type="protein sequence ID" value="CAH2713793.1"/>
    <property type="molecule type" value="Genomic_DNA"/>
</dbReference>
<comment type="caution">
    <text evidence="1">The sequence shown here is derived from an EMBL/GenBank/DDBJ whole genome shotgun (WGS) entry which is preliminary data.</text>
</comment>
<evidence type="ECO:0000313" key="1">
    <source>
        <dbReference type="EMBL" id="CAH2713793.1"/>
    </source>
</evidence>
<dbReference type="RefSeq" id="WP_248734126.1">
    <property type="nucleotide sequence ID" value="NZ_CALBWS010000003.1"/>
</dbReference>
<dbReference type="Proteomes" id="UP000838308">
    <property type="component" value="Unassembled WGS sequence"/>
</dbReference>
<evidence type="ECO:0008006" key="3">
    <source>
        <dbReference type="Google" id="ProtNLM"/>
    </source>
</evidence>
<keyword evidence="2" id="KW-1185">Reference proteome</keyword>
<gene>
    <name evidence="1" type="ORF">BACCIP111895_00947</name>
</gene>
<proteinExistence type="predicted"/>
<reference evidence="1" key="1">
    <citation type="submission" date="2022-04" db="EMBL/GenBank/DDBJ databases">
        <authorList>
            <person name="Criscuolo A."/>
        </authorList>
    </citation>
    <scope>NUCLEOTIDE SEQUENCE</scope>
    <source>
        <strain evidence="1">CIP111895</strain>
    </source>
</reference>
<organism evidence="1 2">
    <name type="scientific">Neobacillus rhizosphaerae</name>
    <dbReference type="NCBI Taxonomy" id="2880965"/>
    <lineage>
        <taxon>Bacteria</taxon>
        <taxon>Bacillati</taxon>
        <taxon>Bacillota</taxon>
        <taxon>Bacilli</taxon>
        <taxon>Bacillales</taxon>
        <taxon>Bacillaceae</taxon>
        <taxon>Neobacillus</taxon>
    </lineage>
</organism>
<accession>A0ABM9EMG3</accession>
<sequence>MIDRNWIEQIVLEVVKQLSSTAEKPLESSKPTLLVVGDTSFIDPKPLQLMKTKWNAVSCNADETVKLDMVDKVVFLHATQDLLVKGVLGIFDTPESKLLSRCILESVPVSIIPTVYLQEHLFNVNPKNRDYVSQLIGYKETLMKYGVEVESFEGFVGNSAVTVSSDVAKDPIFKKKKLLTQRDVRDCKEVELMVDPSTIITPLARDTARELGKTIKVIK</sequence>
<protein>
    <recommendedName>
        <fullName evidence="3">Ethanolamine utilization protein</fullName>
    </recommendedName>
</protein>
<evidence type="ECO:0000313" key="2">
    <source>
        <dbReference type="Proteomes" id="UP000838308"/>
    </source>
</evidence>